<reference evidence="2" key="1">
    <citation type="journal article" date="2020" name="Stud. Mycol.">
        <title>101 Dothideomycetes genomes: a test case for predicting lifestyles and emergence of pathogens.</title>
        <authorList>
            <person name="Haridas S."/>
            <person name="Albert R."/>
            <person name="Binder M."/>
            <person name="Bloem J."/>
            <person name="Labutti K."/>
            <person name="Salamov A."/>
            <person name="Andreopoulos B."/>
            <person name="Baker S."/>
            <person name="Barry K."/>
            <person name="Bills G."/>
            <person name="Bluhm B."/>
            <person name="Cannon C."/>
            <person name="Castanera R."/>
            <person name="Culley D."/>
            <person name="Daum C."/>
            <person name="Ezra D."/>
            <person name="Gonzalez J."/>
            <person name="Henrissat B."/>
            <person name="Kuo A."/>
            <person name="Liang C."/>
            <person name="Lipzen A."/>
            <person name="Lutzoni F."/>
            <person name="Magnuson J."/>
            <person name="Mondo S."/>
            <person name="Nolan M."/>
            <person name="Ohm R."/>
            <person name="Pangilinan J."/>
            <person name="Park H.-J."/>
            <person name="Ramirez L."/>
            <person name="Alfaro M."/>
            <person name="Sun H."/>
            <person name="Tritt A."/>
            <person name="Yoshinaga Y."/>
            <person name="Zwiers L.-H."/>
            <person name="Turgeon B."/>
            <person name="Goodwin S."/>
            <person name="Spatafora J."/>
            <person name="Crous P."/>
            <person name="Grigoriev I."/>
        </authorList>
    </citation>
    <scope>NUCLEOTIDE SEQUENCE</scope>
    <source>
        <strain evidence="2">CBS 207.26</strain>
    </source>
</reference>
<accession>A0A6A6DRD2</accession>
<gene>
    <name evidence="2" type="ORF">K469DRAFT_267729</name>
</gene>
<evidence type="ECO:0000313" key="2">
    <source>
        <dbReference type="EMBL" id="KAF2180962.1"/>
    </source>
</evidence>
<sequence>MLPFTTLLFLAPLIRAQSSNTAPSQTTAVHDLIPPYGAGPATYYASVIGDEPAGTVYAITCLPPTTFPTPEPGGRDPCMTNEFGNSSQTFTQGKSSWSVTRMKVTGTQTQTQLTLCEFLSTTRTSDDDDGLLSCYARGYSSRRSGDGYRMMGLKRQDVTITAGLEKLGTIPASTSGLSFTDIGATPTIAGPVATVTLHKIGGNAGTRLALERSSVIVAMVAFAVTVI</sequence>
<dbReference type="Proteomes" id="UP000800200">
    <property type="component" value="Unassembled WGS sequence"/>
</dbReference>
<organism evidence="2 3">
    <name type="scientific">Zopfia rhizophila CBS 207.26</name>
    <dbReference type="NCBI Taxonomy" id="1314779"/>
    <lineage>
        <taxon>Eukaryota</taxon>
        <taxon>Fungi</taxon>
        <taxon>Dikarya</taxon>
        <taxon>Ascomycota</taxon>
        <taxon>Pezizomycotina</taxon>
        <taxon>Dothideomycetes</taxon>
        <taxon>Dothideomycetes incertae sedis</taxon>
        <taxon>Zopfiaceae</taxon>
        <taxon>Zopfia</taxon>
    </lineage>
</organism>
<evidence type="ECO:0000313" key="3">
    <source>
        <dbReference type="Proteomes" id="UP000800200"/>
    </source>
</evidence>
<proteinExistence type="predicted"/>
<evidence type="ECO:0008006" key="4">
    <source>
        <dbReference type="Google" id="ProtNLM"/>
    </source>
</evidence>
<keyword evidence="3" id="KW-1185">Reference proteome</keyword>
<feature type="chain" id="PRO_5025623043" description="Ig-like domain-containing protein" evidence="1">
    <location>
        <begin position="17"/>
        <end position="227"/>
    </location>
</feature>
<dbReference type="OrthoDB" id="10641724at2759"/>
<dbReference type="AlphaFoldDB" id="A0A6A6DRD2"/>
<keyword evidence="1" id="KW-0732">Signal</keyword>
<protein>
    <recommendedName>
        <fullName evidence="4">Ig-like domain-containing protein</fullName>
    </recommendedName>
</protein>
<name>A0A6A6DRD2_9PEZI</name>
<evidence type="ECO:0000256" key="1">
    <source>
        <dbReference type="SAM" id="SignalP"/>
    </source>
</evidence>
<dbReference type="EMBL" id="ML994655">
    <property type="protein sequence ID" value="KAF2180962.1"/>
    <property type="molecule type" value="Genomic_DNA"/>
</dbReference>
<feature type="signal peptide" evidence="1">
    <location>
        <begin position="1"/>
        <end position="16"/>
    </location>
</feature>